<evidence type="ECO:0000313" key="3">
    <source>
        <dbReference type="EMBL" id="VDN42973.1"/>
    </source>
</evidence>
<accession>A0A183EU96</accession>
<keyword evidence="2" id="KW-1133">Transmembrane helix</keyword>
<feature type="region of interest" description="Disordered" evidence="1">
    <location>
        <begin position="56"/>
        <end position="187"/>
    </location>
</feature>
<protein>
    <submittedName>
        <fullName evidence="5">HABP4_PAI-RBP1 domain-containing protein</fullName>
    </submittedName>
</protein>
<dbReference type="WBParaSite" id="GPUH_0002456701-mRNA-1">
    <property type="protein sequence ID" value="GPUH_0002456701-mRNA-1"/>
    <property type="gene ID" value="GPUH_0002456701"/>
</dbReference>
<keyword evidence="4" id="KW-1185">Reference proteome</keyword>
<feature type="compositionally biased region" description="Gly residues" evidence="1">
    <location>
        <begin position="123"/>
        <end position="132"/>
    </location>
</feature>
<evidence type="ECO:0000313" key="5">
    <source>
        <dbReference type="WBParaSite" id="GPUH_0002456701-mRNA-1"/>
    </source>
</evidence>
<sequence length="187" mass="20197">MKIFVCAYFANEFWINRNYAFIEFCFAFFTVLIQLAQFKKEYDGRVLRVDVADAPRGRDRRAGGGRAGGFGGRGAAAGGGGGGGSMRGGGQPFKGGSSRSGERGAASKSDDFGRPEFSRPEGPGFGRSVGRGRGQDGADFVAHPSAPGRPRLQLKPRTTDPAELEKLKKLEEEETKKRQARIFQAKD</sequence>
<evidence type="ECO:0000256" key="1">
    <source>
        <dbReference type="SAM" id="MobiDB-lite"/>
    </source>
</evidence>
<keyword evidence="2" id="KW-0472">Membrane</keyword>
<feature type="compositionally biased region" description="Gly residues" evidence="1">
    <location>
        <begin position="64"/>
        <end position="93"/>
    </location>
</feature>
<proteinExistence type="predicted"/>
<feature type="compositionally biased region" description="Basic and acidic residues" evidence="1">
    <location>
        <begin position="157"/>
        <end position="177"/>
    </location>
</feature>
<reference evidence="3 4" key="2">
    <citation type="submission" date="2018-11" db="EMBL/GenBank/DDBJ databases">
        <authorList>
            <consortium name="Pathogen Informatics"/>
        </authorList>
    </citation>
    <scope>NUCLEOTIDE SEQUENCE [LARGE SCALE GENOMIC DNA]</scope>
</reference>
<feature type="compositionally biased region" description="Low complexity" evidence="1">
    <location>
        <begin position="94"/>
        <end position="107"/>
    </location>
</feature>
<keyword evidence="2" id="KW-0812">Transmembrane</keyword>
<gene>
    <name evidence="3" type="ORF">GPUH_LOCUS24537</name>
</gene>
<feature type="compositionally biased region" description="Basic and acidic residues" evidence="1">
    <location>
        <begin position="108"/>
        <end position="119"/>
    </location>
</feature>
<feature type="transmembrane region" description="Helical" evidence="2">
    <location>
        <begin position="19"/>
        <end position="38"/>
    </location>
</feature>
<evidence type="ECO:0000313" key="4">
    <source>
        <dbReference type="Proteomes" id="UP000271098"/>
    </source>
</evidence>
<organism evidence="5">
    <name type="scientific">Gongylonema pulchrum</name>
    <dbReference type="NCBI Taxonomy" id="637853"/>
    <lineage>
        <taxon>Eukaryota</taxon>
        <taxon>Metazoa</taxon>
        <taxon>Ecdysozoa</taxon>
        <taxon>Nematoda</taxon>
        <taxon>Chromadorea</taxon>
        <taxon>Rhabditida</taxon>
        <taxon>Spirurina</taxon>
        <taxon>Spiruromorpha</taxon>
        <taxon>Spiruroidea</taxon>
        <taxon>Gongylonematidae</taxon>
        <taxon>Gongylonema</taxon>
    </lineage>
</organism>
<dbReference type="EMBL" id="UYRT01101475">
    <property type="protein sequence ID" value="VDN42973.1"/>
    <property type="molecule type" value="Genomic_DNA"/>
</dbReference>
<dbReference type="OrthoDB" id="48651at2759"/>
<dbReference type="AlphaFoldDB" id="A0A183EU96"/>
<name>A0A183EU96_9BILA</name>
<dbReference type="Proteomes" id="UP000271098">
    <property type="component" value="Unassembled WGS sequence"/>
</dbReference>
<reference evidence="5" key="1">
    <citation type="submission" date="2016-06" db="UniProtKB">
        <authorList>
            <consortium name="WormBaseParasite"/>
        </authorList>
    </citation>
    <scope>IDENTIFICATION</scope>
</reference>
<evidence type="ECO:0000256" key="2">
    <source>
        <dbReference type="SAM" id="Phobius"/>
    </source>
</evidence>